<comment type="caution">
    <text evidence="4">The sequence shown here is derived from an EMBL/GenBank/DDBJ whole genome shotgun (WGS) entry which is preliminary data.</text>
</comment>
<proteinExistence type="predicted"/>
<name>A0ABP6RBN9_9MICC</name>
<sequence>MSAETPRSPETLPTEAVAEEPRTERSRTVGYVVKMYPRFSETFVVSEILAREAAGERVVIFSLRPSTDARFHPELARVEAPVIQLPRATSAGRLWEHLGAAAEDPAIAAGVSAELSELLAHGHDDAQQALDLAVAARAHGVDHLHAHFASVSTTVARMASRISGIPYSFTAHAKDIHHDDVDQRALETKFAEAHHAVTISAHNLDDLRRRFPAATRRLHLVHNGLELERFPFRPPQRDRGGDAGSSDGRPVRLLGVGRLVEKKGFGLLIEAVARLRARGLDVEADIAGDGPLAEDLRAQIAAAELSEHVRLLGPRIQQEISMLFEDHDALVAPFVVGHDGNVDGLPTVLLEAMARGIRCVAADVAAVSEVVRPGRTGWLVPTGDVDALVEAIAAATAHPAAEHRTLLESARRLVEERFDSAGQARRLRTLAEAPAADLEASGAASAASPATSPAVGGLLETSRRGAEVPA</sequence>
<evidence type="ECO:0000313" key="4">
    <source>
        <dbReference type="EMBL" id="GAA3279736.1"/>
    </source>
</evidence>
<dbReference type="RefSeq" id="WP_344717455.1">
    <property type="nucleotide sequence ID" value="NZ_BAAAYG010000002.1"/>
</dbReference>
<evidence type="ECO:0000256" key="1">
    <source>
        <dbReference type="ARBA" id="ARBA00022676"/>
    </source>
</evidence>
<evidence type="ECO:0000256" key="2">
    <source>
        <dbReference type="ARBA" id="ARBA00022679"/>
    </source>
</evidence>
<dbReference type="SUPFAM" id="SSF53756">
    <property type="entry name" value="UDP-Glycosyltransferase/glycogen phosphorylase"/>
    <property type="match status" value="1"/>
</dbReference>
<accession>A0ABP6RBN9</accession>
<keyword evidence="5" id="KW-1185">Reference proteome</keyword>
<dbReference type="Proteomes" id="UP001501736">
    <property type="component" value="Unassembled WGS sequence"/>
</dbReference>
<feature type="region of interest" description="Disordered" evidence="3">
    <location>
        <begin position="1"/>
        <end position="23"/>
    </location>
</feature>
<reference evidence="5" key="1">
    <citation type="journal article" date="2019" name="Int. J. Syst. Evol. Microbiol.">
        <title>The Global Catalogue of Microorganisms (GCM) 10K type strain sequencing project: providing services to taxonomists for standard genome sequencing and annotation.</title>
        <authorList>
            <consortium name="The Broad Institute Genomics Platform"/>
            <consortium name="The Broad Institute Genome Sequencing Center for Infectious Disease"/>
            <person name="Wu L."/>
            <person name="Ma J."/>
        </authorList>
    </citation>
    <scope>NUCLEOTIDE SEQUENCE [LARGE SCALE GENOMIC DNA]</scope>
    <source>
        <strain evidence="5">JCM 11483</strain>
    </source>
</reference>
<dbReference type="Gene3D" id="3.40.50.2000">
    <property type="entry name" value="Glycogen Phosphorylase B"/>
    <property type="match status" value="2"/>
</dbReference>
<evidence type="ECO:0000256" key="3">
    <source>
        <dbReference type="SAM" id="MobiDB-lite"/>
    </source>
</evidence>
<feature type="region of interest" description="Disordered" evidence="3">
    <location>
        <begin position="438"/>
        <end position="470"/>
    </location>
</feature>
<dbReference type="EMBL" id="BAAAYG010000002">
    <property type="protein sequence ID" value="GAA3279736.1"/>
    <property type="molecule type" value="Genomic_DNA"/>
</dbReference>
<gene>
    <name evidence="4" type="ORF">GCM10020260_03150</name>
</gene>
<protein>
    <submittedName>
        <fullName evidence="4">Glycosyltransferase family 4 protein</fullName>
    </submittedName>
</protein>
<organism evidence="4 5">
    <name type="scientific">Nesterenkonia halobia</name>
    <dbReference type="NCBI Taxonomy" id="37922"/>
    <lineage>
        <taxon>Bacteria</taxon>
        <taxon>Bacillati</taxon>
        <taxon>Actinomycetota</taxon>
        <taxon>Actinomycetes</taxon>
        <taxon>Micrococcales</taxon>
        <taxon>Micrococcaceae</taxon>
        <taxon>Nesterenkonia</taxon>
    </lineage>
</organism>
<feature type="compositionally biased region" description="Basic and acidic residues" evidence="3">
    <location>
        <begin position="461"/>
        <end position="470"/>
    </location>
</feature>
<dbReference type="PANTHER" id="PTHR12526">
    <property type="entry name" value="GLYCOSYLTRANSFERASE"/>
    <property type="match status" value="1"/>
</dbReference>
<feature type="compositionally biased region" description="Low complexity" evidence="3">
    <location>
        <begin position="438"/>
        <end position="454"/>
    </location>
</feature>
<keyword evidence="1" id="KW-0328">Glycosyltransferase</keyword>
<evidence type="ECO:0000313" key="5">
    <source>
        <dbReference type="Proteomes" id="UP001501736"/>
    </source>
</evidence>
<keyword evidence="2" id="KW-0808">Transferase</keyword>
<dbReference type="Pfam" id="PF13692">
    <property type="entry name" value="Glyco_trans_1_4"/>
    <property type="match status" value="1"/>
</dbReference>
<dbReference type="PANTHER" id="PTHR12526:SF510">
    <property type="entry name" value="D-INOSITOL 3-PHOSPHATE GLYCOSYLTRANSFERASE"/>
    <property type="match status" value="1"/>
</dbReference>